<dbReference type="GO" id="GO:0006325">
    <property type="term" value="P:chromatin organization"/>
    <property type="evidence" value="ECO:0007669"/>
    <property type="project" value="UniProtKB-KW"/>
</dbReference>
<evidence type="ECO:0000256" key="6">
    <source>
        <dbReference type="ARBA" id="ARBA00022833"/>
    </source>
</evidence>
<feature type="binding site" evidence="14">
    <location>
        <position position="478"/>
    </location>
    <ligand>
        <name>Zn(2+)</name>
        <dbReference type="ChEBI" id="CHEBI:29105"/>
        <label>2</label>
    </ligand>
</feature>
<dbReference type="GO" id="GO:0006281">
    <property type="term" value="P:DNA repair"/>
    <property type="evidence" value="ECO:0007669"/>
    <property type="project" value="UniProtKB-KW"/>
</dbReference>
<dbReference type="AlphaFoldDB" id="A0A2P6FGW7"/>
<dbReference type="Pfam" id="PF12998">
    <property type="entry name" value="ING"/>
    <property type="match status" value="1"/>
</dbReference>
<evidence type="ECO:0000313" key="20">
    <source>
        <dbReference type="Proteomes" id="UP000091956"/>
    </source>
</evidence>
<proteinExistence type="inferred from homology"/>
<dbReference type="PANTHER" id="PTHR10333:SF100">
    <property type="entry name" value="CHROMATIN MODIFICATION-RELATED PROTEIN YNG2"/>
    <property type="match status" value="1"/>
</dbReference>
<dbReference type="GO" id="GO:0008270">
    <property type="term" value="F:zinc ion binding"/>
    <property type="evidence" value="ECO:0007669"/>
    <property type="project" value="UniProtKB-KW"/>
</dbReference>
<dbReference type="RefSeq" id="XP_059320222.1">
    <property type="nucleotide sequence ID" value="XM_059464239.1"/>
</dbReference>
<keyword evidence="7 16" id="KW-0156">Chromatin regulator</keyword>
<accession>A0A2P6FGW7</accession>
<evidence type="ECO:0000256" key="10">
    <source>
        <dbReference type="ARBA" id="ARBA00023254"/>
    </source>
</evidence>
<evidence type="ECO:0000256" key="2">
    <source>
        <dbReference type="ARBA" id="ARBA00010210"/>
    </source>
</evidence>
<keyword evidence="8" id="KW-0234">DNA repair</keyword>
<dbReference type="Proteomes" id="UP000091956">
    <property type="component" value="Unassembled WGS sequence"/>
</dbReference>
<gene>
    <name evidence="19" type="primary">YNG2</name>
    <name evidence="19" type="ORF">VE01_10788</name>
</gene>
<evidence type="ECO:0000256" key="15">
    <source>
        <dbReference type="PROSITE-ProRule" id="PRU00146"/>
    </source>
</evidence>
<comment type="domain">
    <text evidence="16">The PHD-type zinc finger mediates the binding to H3K4me3.</text>
</comment>
<evidence type="ECO:0000256" key="3">
    <source>
        <dbReference type="ARBA" id="ARBA00022723"/>
    </source>
</evidence>
<comment type="function">
    <text evidence="12">Component of the NuA4 histone acetyltransferase complex which is involved in transcriptional activation of selected genes principally by acetylation of nucleosomal histone H4 and H2A. The NuA4 complex is also involved in DNA repair. Involved in cell cycle progression and meiosis.</text>
</comment>
<evidence type="ECO:0000256" key="7">
    <source>
        <dbReference type="ARBA" id="ARBA00022853"/>
    </source>
</evidence>
<feature type="binding site" evidence="14">
    <location>
        <position position="453"/>
    </location>
    <ligand>
        <name>Zn(2+)</name>
        <dbReference type="ChEBI" id="CHEBI:29105"/>
        <label>2</label>
    </ligand>
</feature>
<protein>
    <recommendedName>
        <fullName evidence="16">Chromatin modification-related protein</fullName>
    </recommendedName>
</protein>
<dbReference type="InterPro" id="IPR011011">
    <property type="entry name" value="Znf_FYVE_PHD"/>
</dbReference>
<evidence type="ECO:0000256" key="8">
    <source>
        <dbReference type="ARBA" id="ARBA00023204"/>
    </source>
</evidence>
<keyword evidence="4" id="KW-0227">DNA damage</keyword>
<evidence type="ECO:0000256" key="1">
    <source>
        <dbReference type="ARBA" id="ARBA00004123"/>
    </source>
</evidence>
<evidence type="ECO:0000256" key="4">
    <source>
        <dbReference type="ARBA" id="ARBA00022763"/>
    </source>
</evidence>
<evidence type="ECO:0000256" key="9">
    <source>
        <dbReference type="ARBA" id="ARBA00023242"/>
    </source>
</evidence>
<feature type="site" description="Histone H3K4me3 binding" evidence="13">
    <location>
        <position position="457"/>
    </location>
</feature>
<keyword evidence="11" id="KW-0131">Cell cycle</keyword>
<dbReference type="SUPFAM" id="SSF57903">
    <property type="entry name" value="FYVE/PHD zinc finger"/>
    <property type="match status" value="1"/>
</dbReference>
<keyword evidence="19" id="KW-0808">Transferase</keyword>
<dbReference type="InterPro" id="IPR028651">
    <property type="entry name" value="ING_fam"/>
</dbReference>
<dbReference type="SMART" id="SM00249">
    <property type="entry name" value="PHD"/>
    <property type="match status" value="1"/>
</dbReference>
<dbReference type="Gene3D" id="6.10.140.1740">
    <property type="match status" value="1"/>
</dbReference>
<dbReference type="GO" id="GO:0035267">
    <property type="term" value="C:NuA4 histone acetyltransferase complex"/>
    <property type="evidence" value="ECO:0007669"/>
    <property type="project" value="TreeGrafter"/>
</dbReference>
<dbReference type="GO" id="GO:0005634">
    <property type="term" value="C:nucleus"/>
    <property type="evidence" value="ECO:0007669"/>
    <property type="project" value="UniProtKB-SubCell"/>
</dbReference>
<feature type="binding site" evidence="14">
    <location>
        <position position="435"/>
    </location>
    <ligand>
        <name>Zn(2+)</name>
        <dbReference type="ChEBI" id="CHEBI:29105"/>
        <label>1</label>
    </ligand>
</feature>
<feature type="region of interest" description="Disordered" evidence="17">
    <location>
        <begin position="197"/>
        <end position="270"/>
    </location>
</feature>
<keyword evidence="3 14" id="KW-0479">Metal-binding</keyword>
<evidence type="ECO:0000259" key="18">
    <source>
        <dbReference type="PROSITE" id="PS50016"/>
    </source>
</evidence>
<dbReference type="STRING" id="342668.A0A2P6FGW7"/>
<feature type="binding site" evidence="14">
    <location>
        <position position="448"/>
    </location>
    <ligand>
        <name>Zn(2+)</name>
        <dbReference type="ChEBI" id="CHEBI:29105"/>
        <label>2</label>
    </ligand>
</feature>
<dbReference type="SMART" id="SM01408">
    <property type="entry name" value="ING"/>
    <property type="match status" value="1"/>
</dbReference>
<sequence>MNPQIVRLAKLTLRTSLVPLTVVTSFSSPSTPIAGSRGRSESITTDSLFIRIPPTDFDLRDDLSIDAHFENMPPGLGQEQNDPMTVLDDFVNRASNLPAELQFLQEETADKDRQIQLCMDVINSRDASIQKWIRTNGSLTPNPKEAILRKQILENYDKAQILQEEKCALALKTQQTLDRHIRNFDLQILSLQERGEFPADSDMPSLLRPAAEPPVNRPSLNTASLAQAQLPPPSANGGPSRPTAQPLGAQRMGSAQMQAQQGISHISSSAPATPAAALLLQRQSRESSAGAANKRQRITGGLGTLPANSSGLARHASTGPGTPKAGTPSATRAGSVGPRGGPKAPAVGKKVAPHKQGIAPHKPKPGKSGLSRVKRTGNKNSPSSTNDSELSDAETGSLADEDDVATPPPVKKHQGADEEMFEGEEDEGSDDKKYCLCQKVSFGDMVACDNDECPFEWFHWPCVGLKSEPVGTWICPVCTKNNKK</sequence>
<dbReference type="CDD" id="cd16858">
    <property type="entry name" value="ING_ING3_Yng2p"/>
    <property type="match status" value="1"/>
</dbReference>
<feature type="compositionally biased region" description="Polar residues" evidence="17">
    <location>
        <begin position="378"/>
        <end position="388"/>
    </location>
</feature>
<keyword evidence="6 14" id="KW-0862">Zinc</keyword>
<dbReference type="EMBL" id="KV460230">
    <property type="protein sequence ID" value="PQM43892.1"/>
    <property type="molecule type" value="Genomic_DNA"/>
</dbReference>
<evidence type="ECO:0000256" key="11">
    <source>
        <dbReference type="ARBA" id="ARBA00023306"/>
    </source>
</evidence>
<feature type="binding site" evidence="14">
    <location>
        <position position="462"/>
    </location>
    <ligand>
        <name>Zn(2+)</name>
        <dbReference type="ChEBI" id="CHEBI:29105"/>
        <label>1</label>
    </ligand>
</feature>
<evidence type="ECO:0000256" key="17">
    <source>
        <dbReference type="SAM" id="MobiDB-lite"/>
    </source>
</evidence>
<dbReference type="PROSITE" id="PS50016">
    <property type="entry name" value="ZF_PHD_2"/>
    <property type="match status" value="1"/>
</dbReference>
<comment type="function">
    <text evidence="16">Component of an histone acetyltransferase complex.</text>
</comment>
<feature type="site" description="Histone H3K4me3 binding" evidence="13">
    <location>
        <position position="449"/>
    </location>
</feature>
<feature type="compositionally biased region" description="Polar residues" evidence="17">
    <location>
        <begin position="253"/>
        <end position="266"/>
    </location>
</feature>
<dbReference type="GeneID" id="84234337"/>
<evidence type="ECO:0000313" key="19">
    <source>
        <dbReference type="EMBL" id="PQM43892.1"/>
    </source>
</evidence>
<comment type="subcellular location">
    <subcellularLocation>
        <location evidence="1 16">Nucleus</location>
    </subcellularLocation>
</comment>
<feature type="compositionally biased region" description="Acidic residues" evidence="17">
    <location>
        <begin position="417"/>
        <end position="429"/>
    </location>
</feature>
<dbReference type="InterPro" id="IPR024610">
    <property type="entry name" value="ING_N_histone-binding"/>
</dbReference>
<feature type="binding site" evidence="14">
    <location>
        <position position="459"/>
    </location>
    <ligand>
        <name>Zn(2+)</name>
        <dbReference type="ChEBI" id="CHEBI:29105"/>
        <label>1</label>
    </ligand>
</feature>
<feature type="site" description="Histone H3K4me3 binding" evidence="13">
    <location>
        <position position="434"/>
    </location>
</feature>
<feature type="binding site" evidence="14">
    <location>
        <position position="437"/>
    </location>
    <ligand>
        <name>Zn(2+)</name>
        <dbReference type="ChEBI" id="CHEBI:29105"/>
        <label>1</label>
    </ligand>
</feature>
<evidence type="ECO:0000256" key="16">
    <source>
        <dbReference type="RuleBase" id="RU361213"/>
    </source>
</evidence>
<keyword evidence="10" id="KW-0469">Meiosis</keyword>
<keyword evidence="5 15" id="KW-0863">Zinc-finger</keyword>
<dbReference type="Gene3D" id="3.30.40.10">
    <property type="entry name" value="Zinc/RING finger domain, C3HC4 (zinc finger)"/>
    <property type="match status" value="1"/>
</dbReference>
<evidence type="ECO:0000256" key="12">
    <source>
        <dbReference type="ARBA" id="ARBA00037044"/>
    </source>
</evidence>
<feature type="compositionally biased region" description="Polar residues" evidence="17">
    <location>
        <begin position="218"/>
        <end position="227"/>
    </location>
</feature>
<comment type="subunit">
    <text evidence="16">Component of an histone acetyltransferase complex. Interacts with H3K4me3 and to a lesser extent with H3K4me2.</text>
</comment>
<evidence type="ECO:0000256" key="13">
    <source>
        <dbReference type="PIRSR" id="PIRSR628651-50"/>
    </source>
</evidence>
<reference evidence="20" key="2">
    <citation type="journal article" date="2018" name="Nat. Commun.">
        <title>Extreme sensitivity to ultraviolet light in the fungal pathogen causing white-nose syndrome of bats.</title>
        <authorList>
            <person name="Palmer J.M."/>
            <person name="Drees K.P."/>
            <person name="Foster J.T."/>
            <person name="Lindner D.L."/>
        </authorList>
    </citation>
    <scope>NUCLEOTIDE SEQUENCE [LARGE SCALE GENOMIC DNA]</scope>
    <source>
        <strain evidence="20">UAMH 10579</strain>
    </source>
</reference>
<dbReference type="CDD" id="cd15505">
    <property type="entry name" value="PHD_ING"/>
    <property type="match status" value="1"/>
</dbReference>
<evidence type="ECO:0000256" key="5">
    <source>
        <dbReference type="ARBA" id="ARBA00022771"/>
    </source>
</evidence>
<reference evidence="19 20" key="1">
    <citation type="submission" date="2016-03" db="EMBL/GenBank/DDBJ databases">
        <title>Comparative genomics of Pseudogymnoascus destructans, the fungus causing white-nose syndrome of bats.</title>
        <authorList>
            <person name="Palmer J.M."/>
            <person name="Drees K.P."/>
            <person name="Foster J.T."/>
            <person name="Lindner D.L."/>
        </authorList>
    </citation>
    <scope>NUCLEOTIDE SEQUENCE [LARGE SCALE GENOMIC DNA]</scope>
    <source>
        <strain evidence="19 20">UAMH 10579</strain>
    </source>
</reference>
<feature type="binding site" evidence="14">
    <location>
        <position position="475"/>
    </location>
    <ligand>
        <name>Zn(2+)</name>
        <dbReference type="ChEBI" id="CHEBI:29105"/>
        <label>2</label>
    </ligand>
</feature>
<evidence type="ECO:0000256" key="14">
    <source>
        <dbReference type="PIRSR" id="PIRSR628651-51"/>
    </source>
</evidence>
<feature type="domain" description="PHD-type" evidence="18">
    <location>
        <begin position="432"/>
        <end position="481"/>
    </location>
</feature>
<feature type="region of interest" description="Disordered" evidence="17">
    <location>
        <begin position="282"/>
        <end position="430"/>
    </location>
</feature>
<keyword evidence="9 16" id="KW-0539">Nucleus</keyword>
<dbReference type="GO" id="GO:0006355">
    <property type="term" value="P:regulation of DNA-templated transcription"/>
    <property type="evidence" value="ECO:0007669"/>
    <property type="project" value="TreeGrafter"/>
</dbReference>
<dbReference type="InterPro" id="IPR019787">
    <property type="entry name" value="Znf_PHD-finger"/>
</dbReference>
<feature type="site" description="Histone H3K4me3 binding" evidence="13">
    <location>
        <position position="445"/>
    </location>
</feature>
<dbReference type="GO" id="GO:0016740">
    <property type="term" value="F:transferase activity"/>
    <property type="evidence" value="ECO:0007669"/>
    <property type="project" value="UniProtKB-KW"/>
</dbReference>
<organism evidence="19 20">
    <name type="scientific">Pseudogymnoascus verrucosus</name>
    <dbReference type="NCBI Taxonomy" id="342668"/>
    <lineage>
        <taxon>Eukaryota</taxon>
        <taxon>Fungi</taxon>
        <taxon>Dikarya</taxon>
        <taxon>Ascomycota</taxon>
        <taxon>Pezizomycotina</taxon>
        <taxon>Leotiomycetes</taxon>
        <taxon>Thelebolales</taxon>
        <taxon>Thelebolaceae</taxon>
        <taxon>Pseudogymnoascus</taxon>
    </lineage>
</organism>
<dbReference type="PANTHER" id="PTHR10333">
    <property type="entry name" value="INHIBITOR OF GROWTH PROTEIN"/>
    <property type="match status" value="1"/>
</dbReference>
<dbReference type="InterPro" id="IPR013083">
    <property type="entry name" value="Znf_RING/FYVE/PHD"/>
</dbReference>
<dbReference type="InterPro" id="IPR001965">
    <property type="entry name" value="Znf_PHD"/>
</dbReference>
<keyword evidence="20" id="KW-1185">Reference proteome</keyword>
<dbReference type="GO" id="GO:0051321">
    <property type="term" value="P:meiotic cell cycle"/>
    <property type="evidence" value="ECO:0007669"/>
    <property type="project" value="UniProtKB-KW"/>
</dbReference>
<dbReference type="PROSITE" id="PS01359">
    <property type="entry name" value="ZF_PHD_1"/>
    <property type="match status" value="1"/>
</dbReference>
<name>A0A2P6FGW7_9PEZI</name>
<dbReference type="InterPro" id="IPR019786">
    <property type="entry name" value="Zinc_finger_PHD-type_CS"/>
</dbReference>
<comment type="similarity">
    <text evidence="2 16">Belongs to the ING family.</text>
</comment>